<dbReference type="RefSeq" id="WP_250138772.1">
    <property type="nucleotide sequence ID" value="NZ_JALIQP010000001.1"/>
</dbReference>
<dbReference type="Proteomes" id="UP001595898">
    <property type="component" value="Unassembled WGS sequence"/>
</dbReference>
<evidence type="ECO:0000313" key="2">
    <source>
        <dbReference type="Proteomes" id="UP001595898"/>
    </source>
</evidence>
<sequence>MPYRFECPLGSCQFVLRSSSSDEVERLVRAHARLSHRGRIDPADIDRGTERIEAA</sequence>
<reference evidence="1 2" key="1">
    <citation type="journal article" date="2019" name="Int. J. Syst. Evol. Microbiol.">
        <title>The Global Catalogue of Microorganisms (GCM) 10K type strain sequencing project: providing services to taxonomists for standard genome sequencing and annotation.</title>
        <authorList>
            <consortium name="The Broad Institute Genomics Platform"/>
            <consortium name="The Broad Institute Genome Sequencing Center for Infectious Disease"/>
            <person name="Wu L."/>
            <person name="Ma J."/>
        </authorList>
    </citation>
    <scope>NUCLEOTIDE SEQUENCE [LARGE SCALE GENOMIC DNA]</scope>
    <source>
        <strain evidence="1 2">WLHS5</strain>
    </source>
</reference>
<gene>
    <name evidence="1" type="ORF">ACFO5R_01535</name>
</gene>
<dbReference type="AlphaFoldDB" id="A0ABD5PJ51"/>
<name>A0ABD5PJ51_9EURY</name>
<evidence type="ECO:0000313" key="1">
    <source>
        <dbReference type="EMBL" id="MFC4540606.1"/>
    </source>
</evidence>
<dbReference type="EMBL" id="JBHSFA010000002">
    <property type="protein sequence ID" value="MFC4540606.1"/>
    <property type="molecule type" value="Genomic_DNA"/>
</dbReference>
<comment type="caution">
    <text evidence="1">The sequence shown here is derived from an EMBL/GenBank/DDBJ whole genome shotgun (WGS) entry which is preliminary data.</text>
</comment>
<accession>A0ABD5PJ51</accession>
<organism evidence="1 2">
    <name type="scientific">Halosolutus amylolyticus</name>
    <dbReference type="NCBI Taxonomy" id="2932267"/>
    <lineage>
        <taxon>Archaea</taxon>
        <taxon>Methanobacteriati</taxon>
        <taxon>Methanobacteriota</taxon>
        <taxon>Stenosarchaea group</taxon>
        <taxon>Halobacteria</taxon>
        <taxon>Halobacteriales</taxon>
        <taxon>Natrialbaceae</taxon>
        <taxon>Halosolutus</taxon>
    </lineage>
</organism>
<proteinExistence type="predicted"/>
<protein>
    <submittedName>
        <fullName evidence="1">DUF1059 domain-containing protein</fullName>
    </submittedName>
</protein>
<keyword evidence="2" id="KW-1185">Reference proteome</keyword>